<evidence type="ECO:0000313" key="3">
    <source>
        <dbReference type="Proteomes" id="UP000823922"/>
    </source>
</evidence>
<protein>
    <submittedName>
        <fullName evidence="2">Lactonase family protein</fullName>
    </submittedName>
</protein>
<name>A0A9D2QK02_9FIRM</name>
<sequence length="376" mass="40960">MRQLYVGSYNAPVLTGDGSIYHGNGNGITHYEFDEMTGELFERESLPEAQNASWLAFSPDGRRLYAVNELDDYEGTKGGAVSAYAVEMDGSIHFLNRLPVMGAAPCHVDCAPEEGSPKYVYTANYNGGSMSAIRLKADGSLEALDLLLQHEAAERPCHTEESYPQSTEKKHPHVHSSSVYKRILWITDLGLDTVEAYRLNEAGGLAASSPFLRFELPEGSGPRSLAFCENRIFVSCELSNEIAVLEWSGQKLTLLQKISTLPETGDDRSDRDAKTESHVGGIQISPDGKYLYAGNRGHDSIVVFAVERDGMIPVQWAPVGGSNPRGFSLSPSGKWLLAAGQNSGSLTVMKRDEKTGMLKPERTYEAGAVVCLLFGN</sequence>
<evidence type="ECO:0000313" key="2">
    <source>
        <dbReference type="EMBL" id="HJC88030.1"/>
    </source>
</evidence>
<dbReference type="Pfam" id="PF10282">
    <property type="entry name" value="Lactonase"/>
    <property type="match status" value="1"/>
</dbReference>
<dbReference type="Proteomes" id="UP000823922">
    <property type="component" value="Unassembled WGS sequence"/>
</dbReference>
<comment type="caution">
    <text evidence="2">The sequence shown here is derived from an EMBL/GenBank/DDBJ whole genome shotgun (WGS) entry which is preliminary data.</text>
</comment>
<dbReference type="EMBL" id="DWVS01000207">
    <property type="protein sequence ID" value="HJC88030.1"/>
    <property type="molecule type" value="Genomic_DNA"/>
</dbReference>
<proteinExistence type="inferred from homology"/>
<dbReference type="PANTHER" id="PTHR30344">
    <property type="entry name" value="6-PHOSPHOGLUCONOLACTONASE-RELATED"/>
    <property type="match status" value="1"/>
</dbReference>
<organism evidence="2 3">
    <name type="scientific">Candidatus Eisenbergiella intestinigallinarum</name>
    <dbReference type="NCBI Taxonomy" id="2838549"/>
    <lineage>
        <taxon>Bacteria</taxon>
        <taxon>Bacillati</taxon>
        <taxon>Bacillota</taxon>
        <taxon>Clostridia</taxon>
        <taxon>Lachnospirales</taxon>
        <taxon>Lachnospiraceae</taxon>
        <taxon>Eisenbergiella</taxon>
    </lineage>
</organism>
<dbReference type="SUPFAM" id="SSF51004">
    <property type="entry name" value="C-terminal (heme d1) domain of cytochrome cd1-nitrite reductase"/>
    <property type="match status" value="1"/>
</dbReference>
<dbReference type="InterPro" id="IPR011048">
    <property type="entry name" value="Haem_d1_sf"/>
</dbReference>
<dbReference type="GO" id="GO:0017057">
    <property type="term" value="F:6-phosphogluconolactonase activity"/>
    <property type="evidence" value="ECO:0007669"/>
    <property type="project" value="TreeGrafter"/>
</dbReference>
<dbReference type="InterPro" id="IPR019405">
    <property type="entry name" value="Lactonase_7-beta_prop"/>
</dbReference>
<accession>A0A9D2QK02</accession>
<dbReference type="InterPro" id="IPR050282">
    <property type="entry name" value="Cycloisomerase_2"/>
</dbReference>
<gene>
    <name evidence="2" type="ORF">H9926_08455</name>
</gene>
<dbReference type="PANTHER" id="PTHR30344:SF1">
    <property type="entry name" value="6-PHOSPHOGLUCONOLACTONASE"/>
    <property type="match status" value="1"/>
</dbReference>
<dbReference type="AlphaFoldDB" id="A0A9D2QK02"/>
<evidence type="ECO:0000256" key="1">
    <source>
        <dbReference type="ARBA" id="ARBA00005564"/>
    </source>
</evidence>
<dbReference type="InterPro" id="IPR015943">
    <property type="entry name" value="WD40/YVTN_repeat-like_dom_sf"/>
</dbReference>
<reference evidence="2" key="2">
    <citation type="submission" date="2021-04" db="EMBL/GenBank/DDBJ databases">
        <authorList>
            <person name="Gilroy R."/>
        </authorList>
    </citation>
    <scope>NUCLEOTIDE SEQUENCE</scope>
    <source>
        <strain evidence="2">ChiBcec1-1630</strain>
    </source>
</reference>
<comment type="similarity">
    <text evidence="1">Belongs to the cycloisomerase 2 family.</text>
</comment>
<reference evidence="2" key="1">
    <citation type="journal article" date="2021" name="PeerJ">
        <title>Extensive microbial diversity within the chicken gut microbiome revealed by metagenomics and culture.</title>
        <authorList>
            <person name="Gilroy R."/>
            <person name="Ravi A."/>
            <person name="Getino M."/>
            <person name="Pursley I."/>
            <person name="Horton D.L."/>
            <person name="Alikhan N.F."/>
            <person name="Baker D."/>
            <person name="Gharbi K."/>
            <person name="Hall N."/>
            <person name="Watson M."/>
            <person name="Adriaenssens E.M."/>
            <person name="Foster-Nyarko E."/>
            <person name="Jarju S."/>
            <person name="Secka A."/>
            <person name="Antonio M."/>
            <person name="Oren A."/>
            <person name="Chaudhuri R.R."/>
            <person name="La Ragione R."/>
            <person name="Hildebrand F."/>
            <person name="Pallen M.J."/>
        </authorList>
    </citation>
    <scope>NUCLEOTIDE SEQUENCE</scope>
    <source>
        <strain evidence="2">ChiBcec1-1630</strain>
    </source>
</reference>
<dbReference type="Gene3D" id="2.130.10.10">
    <property type="entry name" value="YVTN repeat-like/Quinoprotein amine dehydrogenase"/>
    <property type="match status" value="1"/>
</dbReference>